<reference evidence="1 2" key="1">
    <citation type="journal article" date="2012" name="J. Bacteriol.">
        <title>Twenty-one genome sequences from Pseudomonas species and 19 genome sequences from diverse bacteria isolated from the rhizosphere and endosphere of Populus deltoides.</title>
        <authorList>
            <person name="Brown S.D."/>
            <person name="Utturkar S.M."/>
            <person name="Klingeman D.M."/>
            <person name="Johnson C.M."/>
            <person name="Martin S.L."/>
            <person name="Land M.L."/>
            <person name="Lu T.Y."/>
            <person name="Schadt C.W."/>
            <person name="Doktycz M.J."/>
            <person name="Pelletier D.A."/>
        </authorList>
    </citation>
    <scope>NUCLEOTIDE SEQUENCE [LARGE SCALE GENOMIC DNA]</scope>
    <source>
        <strain evidence="1 2">CF314</strain>
    </source>
</reference>
<gene>
    <name evidence="1" type="ORF">PMI13_01130</name>
</gene>
<proteinExistence type="predicted"/>
<dbReference type="SUPFAM" id="SSF52058">
    <property type="entry name" value="L domain-like"/>
    <property type="match status" value="1"/>
</dbReference>
<protein>
    <recommendedName>
        <fullName evidence="3">Leucine Rich Repeat (LRR)-containing protein</fullName>
    </recommendedName>
</protein>
<dbReference type="EMBL" id="AKJY01000014">
    <property type="protein sequence ID" value="EJL74391.1"/>
    <property type="molecule type" value="Genomic_DNA"/>
</dbReference>
<dbReference type="Proteomes" id="UP000007509">
    <property type="component" value="Unassembled WGS sequence"/>
</dbReference>
<keyword evidence="2" id="KW-1185">Reference proteome</keyword>
<dbReference type="PATRIC" id="fig|1144316.3.peg.1134"/>
<sequence>MAEIIKDGFTFYDRFKKEAIFSFAPDNRADIQRSIEYIKKNKVKYISLSEKLLEKVDNLDFLGDMDFIEEIYISKYDMDFSGIYKLKNLKALSVIYQKVTPTIDYSRFEKLEDLSIDWYNKEIDLSENKNLKKLIIWKFKPKNKSFSYIKLPQSIESLEVTESNIHNLEGLELANLKHFEGHYCTKLTSLSGLKESADHLQSLTLSSCGSLVNYQELEHCKNLEKIILTRCGEMQSLSWLKNLKKVSHISFLHTKVIDGDIRYCLGIKYVAFTNSRHYNYKMEQFSTPH</sequence>
<evidence type="ECO:0008006" key="3">
    <source>
        <dbReference type="Google" id="ProtNLM"/>
    </source>
</evidence>
<dbReference type="RefSeq" id="WP_007841489.1">
    <property type="nucleotide sequence ID" value="NZ_AKJY01000014.1"/>
</dbReference>
<dbReference type="InterPro" id="IPR032675">
    <property type="entry name" value="LRR_dom_sf"/>
</dbReference>
<dbReference type="Gene3D" id="3.80.10.10">
    <property type="entry name" value="Ribonuclease Inhibitor"/>
    <property type="match status" value="1"/>
</dbReference>
<dbReference type="AlphaFoldDB" id="J3CMB1"/>
<name>J3CMB1_9FLAO</name>
<evidence type="ECO:0000313" key="1">
    <source>
        <dbReference type="EMBL" id="EJL74391.1"/>
    </source>
</evidence>
<accession>J3CMB1</accession>
<dbReference type="OrthoDB" id="9157385at2"/>
<comment type="caution">
    <text evidence="1">The sequence shown here is derived from an EMBL/GenBank/DDBJ whole genome shotgun (WGS) entry which is preliminary data.</text>
</comment>
<evidence type="ECO:0000313" key="2">
    <source>
        <dbReference type="Proteomes" id="UP000007509"/>
    </source>
</evidence>
<organism evidence="1 2">
    <name type="scientific">Chryseobacterium populi</name>
    <dbReference type="NCBI Taxonomy" id="1144316"/>
    <lineage>
        <taxon>Bacteria</taxon>
        <taxon>Pseudomonadati</taxon>
        <taxon>Bacteroidota</taxon>
        <taxon>Flavobacteriia</taxon>
        <taxon>Flavobacteriales</taxon>
        <taxon>Weeksellaceae</taxon>
        <taxon>Chryseobacterium group</taxon>
        <taxon>Chryseobacterium</taxon>
    </lineage>
</organism>